<evidence type="ECO:0000313" key="1">
    <source>
        <dbReference type="EMBL" id="KFB47300.1"/>
    </source>
</evidence>
<proteinExistence type="predicted"/>
<dbReference type="Proteomes" id="UP000030765">
    <property type="component" value="Unassembled WGS sequence"/>
</dbReference>
<dbReference type="EMBL" id="ATLV01022235">
    <property type="status" value="NOT_ANNOTATED_CDS"/>
    <property type="molecule type" value="Genomic_DNA"/>
</dbReference>
<dbReference type="EMBL" id="KE525330">
    <property type="protein sequence ID" value="KFB47300.1"/>
    <property type="molecule type" value="Genomic_DNA"/>
</dbReference>
<gene>
    <name evidence="1" type="ORF">ZHAS_00015331</name>
</gene>
<sequence>MINFVANDILLLRSGLQQEGMPLQPDKHIQVLVLEKDKEPIAYQIGLRPLAKTPAEWRLTSFESWPDDWVFIVVW</sequence>
<reference evidence="2" key="2">
    <citation type="submission" date="2020-05" db="UniProtKB">
        <authorList>
            <consortium name="EnsemblMetazoa"/>
        </authorList>
    </citation>
    <scope>IDENTIFICATION</scope>
</reference>
<dbReference type="EnsemblMetazoa" id="ASIC015331-RA">
    <property type="protein sequence ID" value="ASIC015331-PA"/>
    <property type="gene ID" value="ASIC015331"/>
</dbReference>
<evidence type="ECO:0000313" key="2">
    <source>
        <dbReference type="EnsemblMetazoa" id="ASIC015331-PA"/>
    </source>
</evidence>
<protein>
    <submittedName>
        <fullName evidence="1 2">Uncharacterized protein</fullName>
    </submittedName>
</protein>
<organism evidence="1">
    <name type="scientific">Anopheles sinensis</name>
    <name type="common">Mosquito</name>
    <dbReference type="NCBI Taxonomy" id="74873"/>
    <lineage>
        <taxon>Eukaryota</taxon>
        <taxon>Metazoa</taxon>
        <taxon>Ecdysozoa</taxon>
        <taxon>Arthropoda</taxon>
        <taxon>Hexapoda</taxon>
        <taxon>Insecta</taxon>
        <taxon>Pterygota</taxon>
        <taxon>Neoptera</taxon>
        <taxon>Endopterygota</taxon>
        <taxon>Diptera</taxon>
        <taxon>Nematocera</taxon>
        <taxon>Culicoidea</taxon>
        <taxon>Culicidae</taxon>
        <taxon>Anophelinae</taxon>
        <taxon>Anopheles</taxon>
    </lineage>
</organism>
<reference evidence="1 3" key="1">
    <citation type="journal article" date="2014" name="BMC Genomics">
        <title>Genome sequence of Anopheles sinensis provides insight into genetics basis of mosquito competence for malaria parasites.</title>
        <authorList>
            <person name="Zhou D."/>
            <person name="Zhang D."/>
            <person name="Ding G."/>
            <person name="Shi L."/>
            <person name="Hou Q."/>
            <person name="Ye Y."/>
            <person name="Xu Y."/>
            <person name="Zhou H."/>
            <person name="Xiong C."/>
            <person name="Li S."/>
            <person name="Yu J."/>
            <person name="Hong S."/>
            <person name="Yu X."/>
            <person name="Zou P."/>
            <person name="Chen C."/>
            <person name="Chang X."/>
            <person name="Wang W."/>
            <person name="Lv Y."/>
            <person name="Sun Y."/>
            <person name="Ma L."/>
            <person name="Shen B."/>
            <person name="Zhu C."/>
        </authorList>
    </citation>
    <scope>NUCLEOTIDE SEQUENCE [LARGE SCALE GENOMIC DNA]</scope>
</reference>
<dbReference type="AlphaFoldDB" id="A0A084WAQ6"/>
<evidence type="ECO:0000313" key="3">
    <source>
        <dbReference type="Proteomes" id="UP000030765"/>
    </source>
</evidence>
<keyword evidence="3" id="KW-1185">Reference proteome</keyword>
<dbReference type="VEuPathDB" id="VectorBase:ASIC015331"/>
<accession>A0A084WAQ6</accession>
<name>A0A084WAQ6_ANOSI</name>